<dbReference type="GO" id="GO:0006457">
    <property type="term" value="P:protein folding"/>
    <property type="evidence" value="ECO:0007669"/>
    <property type="project" value="InterPro"/>
</dbReference>
<organism evidence="6 7">
    <name type="scientific">Campylobacter rectus</name>
    <name type="common">Wolinella recta</name>
    <dbReference type="NCBI Taxonomy" id="203"/>
    <lineage>
        <taxon>Bacteria</taxon>
        <taxon>Pseudomonadati</taxon>
        <taxon>Campylobacterota</taxon>
        <taxon>Epsilonproteobacteria</taxon>
        <taxon>Campylobacterales</taxon>
        <taxon>Campylobacteraceae</taxon>
        <taxon>Campylobacter</taxon>
    </lineage>
</organism>
<evidence type="ECO:0000256" key="2">
    <source>
        <dbReference type="ARBA" id="ARBA00022692"/>
    </source>
</evidence>
<dbReference type="EMBL" id="CP012543">
    <property type="protein sequence ID" value="QCD47410.1"/>
    <property type="molecule type" value="Genomic_DNA"/>
</dbReference>
<feature type="transmembrane region" description="Helical" evidence="5">
    <location>
        <begin position="44"/>
        <end position="62"/>
    </location>
</feature>
<dbReference type="KEGG" id="crx:CRECT_1784"/>
<gene>
    <name evidence="6" type="ORF">CRECT_1784</name>
</gene>
<dbReference type="InterPro" id="IPR003752">
    <property type="entry name" value="DiS_bond_form_DsbB/BdbC"/>
</dbReference>
<sequence>MCFSEKNFNALMATAIMLILVIPVGIANVWLGYVVGESPCVLCWWERIGMILVGLLGLFILRYGPRPRYVVAVFFIAAFGMHMGLRHLGNFVQLDVDMGLGASILGVRTYTWAAIVYWAVVIVMSLFLIFIKKSAELNADFSGQRSVIKPFNAYGKVVFYLSFALVISNGVQAFFTNGIPPYGGKAPTDRMSLNLAMSSKTWERYVWDRLKSFNLKKDYPQRPYIRGVFDTKKFNENFADGAVPSAVKLGLLGTKQIEIKMNRGEMIASVSYDEKNQEFALTSSYAGSYFTKDLKNFDKFAVLDYQNSWNLGHTTASAFVGEDLLVIGQNKTAYGLKRLKEPMDKVIEYRTFLQTSGDYGSYFEKGVDRYTKDGRPFLTMIRAKQAYALAFAADEKFMYIISAPNDVVKNVVIGKFLISERKLSAEAYLKPAKGLELKQKRNFKDYYVVGAASAGDQILAYSREYNTLLSIDKNSLEVVQAYEMPQMSEPHSLAVGADRLYVLGFEGDKNLLYEIERPF</sequence>
<comment type="subcellular location">
    <subcellularLocation>
        <location evidence="1">Membrane</location>
        <topology evidence="1">Multi-pass membrane protein</topology>
    </subcellularLocation>
</comment>
<dbReference type="SUPFAM" id="SSF63825">
    <property type="entry name" value="YWTD domain"/>
    <property type="match status" value="1"/>
</dbReference>
<protein>
    <submittedName>
        <fullName evidence="6">Disulfide bond formation protein, DsbB family</fullName>
    </submittedName>
</protein>
<feature type="transmembrane region" description="Helical" evidence="5">
    <location>
        <begin position="109"/>
        <end position="131"/>
    </location>
</feature>
<dbReference type="GO" id="GO:0015035">
    <property type="term" value="F:protein-disulfide reductase activity"/>
    <property type="evidence" value="ECO:0007669"/>
    <property type="project" value="InterPro"/>
</dbReference>
<dbReference type="SUPFAM" id="SSF158442">
    <property type="entry name" value="DsbB-like"/>
    <property type="match status" value="1"/>
</dbReference>
<keyword evidence="2 5" id="KW-0812">Transmembrane</keyword>
<evidence type="ECO:0000256" key="4">
    <source>
        <dbReference type="ARBA" id="ARBA00023136"/>
    </source>
</evidence>
<keyword evidence="3 5" id="KW-1133">Transmembrane helix</keyword>
<accession>A0A6G5QP16</accession>
<dbReference type="InterPro" id="IPR023380">
    <property type="entry name" value="DsbB-like_sf"/>
</dbReference>
<dbReference type="Gene3D" id="1.20.1550.10">
    <property type="entry name" value="DsbB-like"/>
    <property type="match status" value="1"/>
</dbReference>
<evidence type="ECO:0000313" key="6">
    <source>
        <dbReference type="EMBL" id="QCD47410.1"/>
    </source>
</evidence>
<keyword evidence="4 5" id="KW-0472">Membrane</keyword>
<evidence type="ECO:0000313" key="7">
    <source>
        <dbReference type="Proteomes" id="UP000502377"/>
    </source>
</evidence>
<evidence type="ECO:0000256" key="1">
    <source>
        <dbReference type="ARBA" id="ARBA00004141"/>
    </source>
</evidence>
<feature type="transmembrane region" description="Helical" evidence="5">
    <location>
        <begin position="12"/>
        <end position="32"/>
    </location>
</feature>
<feature type="transmembrane region" description="Helical" evidence="5">
    <location>
        <begin position="69"/>
        <end position="89"/>
    </location>
</feature>
<proteinExistence type="predicted"/>
<dbReference type="RefSeq" id="WP_004318622.1">
    <property type="nucleotide sequence ID" value="NZ_CP012543.1"/>
</dbReference>
<dbReference type="Proteomes" id="UP000502377">
    <property type="component" value="Chromosome"/>
</dbReference>
<dbReference type="AlphaFoldDB" id="A0A6G5QP16"/>
<dbReference type="GO" id="GO:0016020">
    <property type="term" value="C:membrane"/>
    <property type="evidence" value="ECO:0007669"/>
    <property type="project" value="UniProtKB-SubCell"/>
</dbReference>
<evidence type="ECO:0000256" key="5">
    <source>
        <dbReference type="SAM" id="Phobius"/>
    </source>
</evidence>
<feature type="transmembrane region" description="Helical" evidence="5">
    <location>
        <begin position="151"/>
        <end position="175"/>
    </location>
</feature>
<evidence type="ECO:0000256" key="3">
    <source>
        <dbReference type="ARBA" id="ARBA00022989"/>
    </source>
</evidence>
<dbReference type="Pfam" id="PF02600">
    <property type="entry name" value="DsbB"/>
    <property type="match status" value="1"/>
</dbReference>
<reference evidence="6 7" key="1">
    <citation type="submission" date="2016-07" db="EMBL/GenBank/DDBJ databases">
        <title>Comparative genomics of the Campylobacter concisus group.</title>
        <authorList>
            <person name="Miller W.G."/>
            <person name="Yee E."/>
            <person name="Chapman M.H."/>
            <person name="Huynh S."/>
            <person name="Bono J.L."/>
            <person name="On S.L.W."/>
            <person name="StLeger J."/>
            <person name="Foster G."/>
            <person name="Parker C.T."/>
        </authorList>
    </citation>
    <scope>NUCLEOTIDE SEQUENCE [LARGE SCALE GENOMIC DNA]</scope>
    <source>
        <strain evidence="6 7">ATCC 33238</strain>
    </source>
</reference>
<name>A0A6G5QP16_CAMRE</name>